<evidence type="ECO:0000313" key="1">
    <source>
        <dbReference type="EMBL" id="SLM30956.1"/>
    </source>
</evidence>
<keyword evidence="2" id="KW-1185">Reference proteome</keyword>
<protein>
    <submittedName>
        <fullName evidence="1">Uncharacterized protein</fullName>
    </submittedName>
</protein>
<gene>
    <name evidence="1" type="ORF">MTBBW1_2550010</name>
</gene>
<name>A0A1W1HEU8_9BACT</name>
<dbReference type="Proteomes" id="UP000191931">
    <property type="component" value="Unassembled WGS sequence"/>
</dbReference>
<dbReference type="AlphaFoldDB" id="A0A1W1HEU8"/>
<dbReference type="EMBL" id="FWEV01000174">
    <property type="protein sequence ID" value="SLM30956.1"/>
    <property type="molecule type" value="Genomic_DNA"/>
</dbReference>
<organism evidence="1 2">
    <name type="scientific">Desulfamplus magnetovallimortis</name>
    <dbReference type="NCBI Taxonomy" id="1246637"/>
    <lineage>
        <taxon>Bacteria</taxon>
        <taxon>Pseudomonadati</taxon>
        <taxon>Thermodesulfobacteriota</taxon>
        <taxon>Desulfobacteria</taxon>
        <taxon>Desulfobacterales</taxon>
        <taxon>Desulfobacteraceae</taxon>
        <taxon>Desulfamplus</taxon>
    </lineage>
</organism>
<sequence length="42" mass="4470">MGFDDKDLTDTNDLHGVYCIPAESIYHAGIPYDQIIAGATAG</sequence>
<accession>A0A1W1HEU8</accession>
<reference evidence="1 2" key="1">
    <citation type="submission" date="2017-03" db="EMBL/GenBank/DDBJ databases">
        <authorList>
            <person name="Afonso C.L."/>
            <person name="Miller P.J."/>
            <person name="Scott M.A."/>
            <person name="Spackman E."/>
            <person name="Goraichik I."/>
            <person name="Dimitrov K.M."/>
            <person name="Suarez D.L."/>
            <person name="Swayne D.E."/>
        </authorList>
    </citation>
    <scope>NUCLEOTIDE SEQUENCE [LARGE SCALE GENOMIC DNA]</scope>
    <source>
        <strain evidence="1">PRJEB14757</strain>
    </source>
</reference>
<proteinExistence type="predicted"/>
<evidence type="ECO:0000313" key="2">
    <source>
        <dbReference type="Proteomes" id="UP000191931"/>
    </source>
</evidence>